<proteinExistence type="inferred from homology"/>
<evidence type="ECO:0000256" key="5">
    <source>
        <dbReference type="ARBA" id="ARBA00022840"/>
    </source>
</evidence>
<evidence type="ECO:0000256" key="2">
    <source>
        <dbReference type="ARBA" id="ARBA00005069"/>
    </source>
</evidence>
<organism evidence="8 9">
    <name type="scientific">Paracoccus simplex</name>
    <dbReference type="NCBI Taxonomy" id="2086346"/>
    <lineage>
        <taxon>Bacteria</taxon>
        <taxon>Pseudomonadati</taxon>
        <taxon>Pseudomonadota</taxon>
        <taxon>Alphaproteobacteria</taxon>
        <taxon>Rhodobacterales</taxon>
        <taxon>Paracoccaceae</taxon>
        <taxon>Paracoccus</taxon>
    </lineage>
</organism>
<dbReference type="RefSeq" id="WP_379028603.1">
    <property type="nucleotide sequence ID" value="NZ_JBHRXE010000013.1"/>
</dbReference>
<evidence type="ECO:0000313" key="9">
    <source>
        <dbReference type="Proteomes" id="UP001595596"/>
    </source>
</evidence>
<gene>
    <name evidence="6 8" type="primary">phnN</name>
    <name evidence="8" type="ORF">ACFOMP_06195</name>
</gene>
<feature type="binding site" evidence="6">
    <location>
        <begin position="9"/>
        <end position="16"/>
    </location>
    <ligand>
        <name>ATP</name>
        <dbReference type="ChEBI" id="CHEBI:30616"/>
    </ligand>
</feature>
<keyword evidence="9" id="KW-1185">Reference proteome</keyword>
<name>A0ABV7RZS8_9RHOB</name>
<dbReference type="EMBL" id="JBHRXE010000013">
    <property type="protein sequence ID" value="MFC3569037.1"/>
    <property type="molecule type" value="Genomic_DNA"/>
</dbReference>
<dbReference type="SMART" id="SM00072">
    <property type="entry name" value="GuKc"/>
    <property type="match status" value="1"/>
</dbReference>
<feature type="domain" description="Guanylate kinase/L-type calcium channel beta subunit" evidence="7">
    <location>
        <begin position="1"/>
        <end position="176"/>
    </location>
</feature>
<keyword evidence="3 6" id="KW-0808">Transferase</keyword>
<accession>A0ABV7RZS8</accession>
<dbReference type="InterPro" id="IPR012699">
    <property type="entry name" value="PhnN"/>
</dbReference>
<keyword evidence="5 6" id="KW-0067">ATP-binding</keyword>
<evidence type="ECO:0000313" key="8">
    <source>
        <dbReference type="EMBL" id="MFC3569037.1"/>
    </source>
</evidence>
<reference evidence="9" key="1">
    <citation type="journal article" date="2019" name="Int. J. Syst. Evol. Microbiol.">
        <title>The Global Catalogue of Microorganisms (GCM) 10K type strain sequencing project: providing services to taxonomists for standard genome sequencing and annotation.</title>
        <authorList>
            <consortium name="The Broad Institute Genomics Platform"/>
            <consortium name="The Broad Institute Genome Sequencing Center for Infectious Disease"/>
            <person name="Wu L."/>
            <person name="Ma J."/>
        </authorList>
    </citation>
    <scope>NUCLEOTIDE SEQUENCE [LARGE SCALE GENOMIC DNA]</scope>
    <source>
        <strain evidence="9">VKM B-3226</strain>
    </source>
</reference>
<evidence type="ECO:0000259" key="7">
    <source>
        <dbReference type="SMART" id="SM00072"/>
    </source>
</evidence>
<evidence type="ECO:0000256" key="1">
    <source>
        <dbReference type="ARBA" id="ARBA00000373"/>
    </source>
</evidence>
<dbReference type="InterPro" id="IPR027417">
    <property type="entry name" value="P-loop_NTPase"/>
</dbReference>
<comment type="similarity">
    <text evidence="6">Belongs to the ribose 1,5-bisphosphokinase family.</text>
</comment>
<comment type="catalytic activity">
    <reaction evidence="1 6">
        <text>alpha-D-ribose 1,5-bisphosphate + ATP = 5-phospho-alpha-D-ribose 1-diphosphate + ADP</text>
        <dbReference type="Rhea" id="RHEA:20109"/>
        <dbReference type="ChEBI" id="CHEBI:30616"/>
        <dbReference type="ChEBI" id="CHEBI:58017"/>
        <dbReference type="ChEBI" id="CHEBI:68688"/>
        <dbReference type="ChEBI" id="CHEBI:456216"/>
        <dbReference type="EC" id="2.7.4.23"/>
    </reaction>
</comment>
<dbReference type="Gene3D" id="3.40.50.300">
    <property type="entry name" value="P-loop containing nucleotide triphosphate hydrolases"/>
    <property type="match status" value="1"/>
</dbReference>
<evidence type="ECO:0000256" key="6">
    <source>
        <dbReference type="HAMAP-Rule" id="MF_00836"/>
    </source>
</evidence>
<dbReference type="SUPFAM" id="SSF52540">
    <property type="entry name" value="P-loop containing nucleoside triphosphate hydrolases"/>
    <property type="match status" value="1"/>
</dbReference>
<comment type="pathway">
    <text evidence="2 6">Metabolic intermediate biosynthesis; 5-phospho-alpha-D-ribose 1-diphosphate biosynthesis; 5-phospho-alpha-D-ribose 1-diphosphate from D-ribose 5-phosphate (route II): step 3/3.</text>
</comment>
<evidence type="ECO:0000256" key="4">
    <source>
        <dbReference type="ARBA" id="ARBA00022741"/>
    </source>
</evidence>
<dbReference type="NCBIfam" id="TIGR02322">
    <property type="entry name" value="phosphon_PhnN"/>
    <property type="match status" value="1"/>
</dbReference>
<comment type="function">
    <text evidence="6">Catalyzes the phosphorylation of ribose 1,5-bisphosphate to 5-phospho-D-ribosyl alpha-1-diphosphate (PRPP).</text>
</comment>
<dbReference type="InterPro" id="IPR008145">
    <property type="entry name" value="GK/Ca_channel_bsu"/>
</dbReference>
<keyword evidence="4 6" id="KW-0547">Nucleotide-binding</keyword>
<dbReference type="HAMAP" id="MF_00836">
    <property type="entry name" value="PhnN"/>
    <property type="match status" value="1"/>
</dbReference>
<dbReference type="EC" id="2.7.4.23" evidence="6"/>
<comment type="caution">
    <text evidence="8">The sequence shown here is derived from an EMBL/GenBank/DDBJ whole genome shotgun (WGS) entry which is preliminary data.</text>
</comment>
<evidence type="ECO:0000256" key="3">
    <source>
        <dbReference type="ARBA" id="ARBA00022679"/>
    </source>
</evidence>
<protein>
    <recommendedName>
        <fullName evidence="6">Ribose 1,5-bisphosphate phosphokinase PhnN</fullName>
        <ecNumber evidence="6">2.7.4.23</ecNumber>
    </recommendedName>
    <alternativeName>
        <fullName evidence="6">Ribose 1,5-bisphosphokinase</fullName>
    </alternativeName>
</protein>
<dbReference type="Proteomes" id="UP001595596">
    <property type="component" value="Unassembled WGS sequence"/>
</dbReference>
<sequence>MTRLVAVVGPSGAGKDTLMAMACAAQPDRIRAARRVITRPADAGGEDFDGVTPAEFARRHAAGEFALHWHAHGLDYGIPAGELAGPGTVLFNASRAILAEAAARLPGLTVLLVTAPAPVLAARLAERGREDAADRERRLVRAGFALPEGIAHQTVINDASAEIGLARFLAALQPAPSLPARS</sequence>